<evidence type="ECO:0000256" key="4">
    <source>
        <dbReference type="ARBA" id="ARBA00022692"/>
    </source>
</evidence>
<feature type="transmembrane region" description="Helical" evidence="7">
    <location>
        <begin position="38"/>
        <end position="63"/>
    </location>
</feature>
<dbReference type="SUPFAM" id="SSF103473">
    <property type="entry name" value="MFS general substrate transporter"/>
    <property type="match status" value="1"/>
</dbReference>
<dbReference type="Proteomes" id="UP001056164">
    <property type="component" value="Chromosome"/>
</dbReference>
<dbReference type="Pfam" id="PF07690">
    <property type="entry name" value="MFS_1"/>
    <property type="match status" value="1"/>
</dbReference>
<evidence type="ECO:0000256" key="5">
    <source>
        <dbReference type="ARBA" id="ARBA00022989"/>
    </source>
</evidence>
<dbReference type="PANTHER" id="PTHR43124">
    <property type="entry name" value="PURINE EFFLUX PUMP PBUE"/>
    <property type="match status" value="1"/>
</dbReference>
<name>A0ABY5BYJ2_9LACO</name>
<evidence type="ECO:0000313" key="10">
    <source>
        <dbReference type="Proteomes" id="UP001056164"/>
    </source>
</evidence>
<dbReference type="InterPro" id="IPR050189">
    <property type="entry name" value="MFS_Efflux_Transporters"/>
</dbReference>
<evidence type="ECO:0000256" key="3">
    <source>
        <dbReference type="ARBA" id="ARBA00022475"/>
    </source>
</evidence>
<comment type="subcellular location">
    <subcellularLocation>
        <location evidence="1">Cell membrane</location>
        <topology evidence="1">Multi-pass membrane protein</topology>
    </subcellularLocation>
</comment>
<evidence type="ECO:0000256" key="2">
    <source>
        <dbReference type="ARBA" id="ARBA00022448"/>
    </source>
</evidence>
<evidence type="ECO:0000256" key="7">
    <source>
        <dbReference type="SAM" id="Phobius"/>
    </source>
</evidence>
<evidence type="ECO:0000256" key="1">
    <source>
        <dbReference type="ARBA" id="ARBA00004651"/>
    </source>
</evidence>
<keyword evidence="10" id="KW-1185">Reference proteome</keyword>
<evidence type="ECO:0000256" key="6">
    <source>
        <dbReference type="ARBA" id="ARBA00023136"/>
    </source>
</evidence>
<dbReference type="EMBL" id="CP097121">
    <property type="protein sequence ID" value="USS91301.1"/>
    <property type="molecule type" value="Genomic_DNA"/>
</dbReference>
<evidence type="ECO:0000259" key="8">
    <source>
        <dbReference type="PROSITE" id="PS50850"/>
    </source>
</evidence>
<protein>
    <submittedName>
        <fullName evidence="9">MFS transporter</fullName>
    </submittedName>
</protein>
<dbReference type="InterPro" id="IPR036259">
    <property type="entry name" value="MFS_trans_sf"/>
</dbReference>
<keyword evidence="5 7" id="KW-1133">Transmembrane helix</keyword>
<evidence type="ECO:0000313" key="9">
    <source>
        <dbReference type="EMBL" id="USS91301.1"/>
    </source>
</evidence>
<keyword evidence="2" id="KW-0813">Transport</keyword>
<dbReference type="Gene3D" id="1.20.1250.20">
    <property type="entry name" value="MFS general substrate transporter like domains"/>
    <property type="match status" value="1"/>
</dbReference>
<sequence length="96" mass="10890">MSKNKKFFTILGLFFGVFVTGADSFIISPMLPEIAHSFATSITLAAYGVTIYAICFAVGSPLFGPLGNRYKKKVVNYWHFNIFGWHFVMWIFSHLN</sequence>
<dbReference type="InterPro" id="IPR011701">
    <property type="entry name" value="MFS"/>
</dbReference>
<gene>
    <name evidence="9" type="ORF">M3M37_03655</name>
</gene>
<keyword evidence="3" id="KW-1003">Cell membrane</keyword>
<dbReference type="InterPro" id="IPR020846">
    <property type="entry name" value="MFS_dom"/>
</dbReference>
<accession>A0ABY5BYJ2</accession>
<dbReference type="PROSITE" id="PS50850">
    <property type="entry name" value="MFS"/>
    <property type="match status" value="1"/>
</dbReference>
<organism evidence="9 10">
    <name type="scientific">Fructilactobacillus carniphilus</name>
    <dbReference type="NCBI Taxonomy" id="2940297"/>
    <lineage>
        <taxon>Bacteria</taxon>
        <taxon>Bacillati</taxon>
        <taxon>Bacillota</taxon>
        <taxon>Bacilli</taxon>
        <taxon>Lactobacillales</taxon>
        <taxon>Lactobacillaceae</taxon>
        <taxon>Fructilactobacillus</taxon>
    </lineage>
</organism>
<feature type="domain" description="Major facilitator superfamily (MFS) profile" evidence="8">
    <location>
        <begin position="9"/>
        <end position="96"/>
    </location>
</feature>
<dbReference type="PANTHER" id="PTHR43124:SF3">
    <property type="entry name" value="CHLORAMPHENICOL EFFLUX PUMP RV0191"/>
    <property type="match status" value="1"/>
</dbReference>
<feature type="transmembrane region" description="Helical" evidence="7">
    <location>
        <begin position="75"/>
        <end position="93"/>
    </location>
</feature>
<dbReference type="RefSeq" id="WP_252795820.1">
    <property type="nucleotide sequence ID" value="NZ_CP097121.1"/>
</dbReference>
<reference evidence="9" key="1">
    <citation type="submission" date="2022-05" db="EMBL/GenBank/DDBJ databases">
        <authorList>
            <person name="Oliphant S.A."/>
            <person name="Watson-Haigh N.S."/>
            <person name="Sumby K.M."/>
            <person name="Gardner J.M."/>
            <person name="Jiranek V."/>
        </authorList>
    </citation>
    <scope>NUCLEOTIDE SEQUENCE</scope>
    <source>
        <strain evidence="9">KI4_A6</strain>
    </source>
</reference>
<keyword evidence="6 7" id="KW-0472">Membrane</keyword>
<keyword evidence="4 7" id="KW-0812">Transmembrane</keyword>
<proteinExistence type="predicted"/>